<dbReference type="Proteomes" id="UP000029964">
    <property type="component" value="Unassembled WGS sequence"/>
</dbReference>
<evidence type="ECO:0008006" key="4">
    <source>
        <dbReference type="Google" id="ProtNLM"/>
    </source>
</evidence>
<proteinExistence type="predicted"/>
<keyword evidence="1" id="KW-0732">Signal</keyword>
<name>A0A086T651_HAPC1</name>
<evidence type="ECO:0000256" key="1">
    <source>
        <dbReference type="SAM" id="SignalP"/>
    </source>
</evidence>
<feature type="signal peptide" evidence="1">
    <location>
        <begin position="1"/>
        <end position="18"/>
    </location>
</feature>
<sequence length="402" mass="39756">MSLPKSVALAILLAVAEARFGQEQEPVQAVQDLGAAGFGDPGVAATIAGSIPSSLLAAASPCEKLIIADQIIDELGADDAVVAAAIGLVAAETNFNPFAVSVPFVCADPTLPVNEQLRGITPKVDPAVDGAEVANAASEQSVATPFAADGLSQAEVMIEQGFTSFTAVDGSGANVVLPGQDGAAAGGGGAGAGDAVEEDAGADVVEEDAGADVVEDDAVADVVEVAEPERLQCGAGRGKAGKAAKGAKGAKGGNANAGHVVDEVADDGAADEVVDDGAADEVVDDGADDGANVGAGNLDFGVCQPTIARVGGLAGRPANEFTFIPQDPLVAEGQQEALNPNIITNRICDQLINVCDASEEAIAACRDAQAEIEALGTRDQSTADTFNALLGFAGVDSAVATI</sequence>
<comment type="caution">
    <text evidence="2">The sequence shown here is derived from an EMBL/GenBank/DDBJ whole genome shotgun (WGS) entry which is preliminary data.</text>
</comment>
<evidence type="ECO:0000313" key="2">
    <source>
        <dbReference type="EMBL" id="KFH44833.1"/>
    </source>
</evidence>
<dbReference type="STRING" id="857340.A0A086T651"/>
<organism evidence="2 3">
    <name type="scientific">Hapsidospora chrysogenum (strain ATCC 11550 / CBS 779.69 / DSM 880 / IAM 14645 / JCM 23072 / IMI 49137)</name>
    <name type="common">Acremonium chrysogenum</name>
    <dbReference type="NCBI Taxonomy" id="857340"/>
    <lineage>
        <taxon>Eukaryota</taxon>
        <taxon>Fungi</taxon>
        <taxon>Dikarya</taxon>
        <taxon>Ascomycota</taxon>
        <taxon>Pezizomycotina</taxon>
        <taxon>Sordariomycetes</taxon>
        <taxon>Hypocreomycetidae</taxon>
        <taxon>Hypocreales</taxon>
        <taxon>Bionectriaceae</taxon>
        <taxon>Hapsidospora</taxon>
    </lineage>
</organism>
<dbReference type="AlphaFoldDB" id="A0A086T651"/>
<dbReference type="OrthoDB" id="2141239at2759"/>
<feature type="chain" id="PRO_5001815418" description="Circumsporozoite protein-like protein" evidence="1">
    <location>
        <begin position="19"/>
        <end position="402"/>
    </location>
</feature>
<dbReference type="HOGENOM" id="CLU_038962_0_0_1"/>
<accession>A0A086T651</accession>
<evidence type="ECO:0000313" key="3">
    <source>
        <dbReference type="Proteomes" id="UP000029964"/>
    </source>
</evidence>
<reference evidence="3" key="1">
    <citation type="journal article" date="2014" name="Genome Announc.">
        <title>Genome sequence and annotation of Acremonium chrysogenum, producer of the beta-lactam antibiotic cephalosporin C.</title>
        <authorList>
            <person name="Terfehr D."/>
            <person name="Dahlmann T.A."/>
            <person name="Specht T."/>
            <person name="Zadra I."/>
            <person name="Kuernsteiner H."/>
            <person name="Kueck U."/>
        </authorList>
    </citation>
    <scope>NUCLEOTIDE SEQUENCE [LARGE SCALE GENOMIC DNA]</scope>
    <source>
        <strain evidence="3">ATCC 11550 / CBS 779.69 / DSM 880 / IAM 14645 / JCM 23072 / IMI 49137</strain>
    </source>
</reference>
<gene>
    <name evidence="2" type="ORF">ACRE_043060</name>
</gene>
<protein>
    <recommendedName>
        <fullName evidence="4">Circumsporozoite protein-like protein</fullName>
    </recommendedName>
</protein>
<dbReference type="EMBL" id="JPKY01000041">
    <property type="protein sequence ID" value="KFH44833.1"/>
    <property type="molecule type" value="Genomic_DNA"/>
</dbReference>
<keyword evidence="3" id="KW-1185">Reference proteome</keyword>